<evidence type="ECO:0008006" key="4">
    <source>
        <dbReference type="Google" id="ProtNLM"/>
    </source>
</evidence>
<dbReference type="EMBL" id="LT906441">
    <property type="protein sequence ID" value="SNV28522.1"/>
    <property type="molecule type" value="Genomic_DNA"/>
</dbReference>
<evidence type="ECO:0000313" key="2">
    <source>
        <dbReference type="EMBL" id="SNV28522.1"/>
    </source>
</evidence>
<evidence type="ECO:0000256" key="1">
    <source>
        <dbReference type="SAM" id="SignalP"/>
    </source>
</evidence>
<dbReference type="KEGG" id="cgrn:4412665_00155"/>
<feature type="chain" id="PRO_5011317714" description="Lipoprotein" evidence="1">
    <location>
        <begin position="24"/>
        <end position="145"/>
    </location>
</feature>
<organism evidence="2 3">
    <name type="scientific">Cutibacterium granulosum</name>
    <dbReference type="NCBI Taxonomy" id="33011"/>
    <lineage>
        <taxon>Bacteria</taxon>
        <taxon>Bacillati</taxon>
        <taxon>Actinomycetota</taxon>
        <taxon>Actinomycetes</taxon>
        <taxon>Propionibacteriales</taxon>
        <taxon>Propionibacteriaceae</taxon>
        <taxon>Cutibacterium</taxon>
    </lineage>
</organism>
<name>A0A239W2E0_9ACTN</name>
<accession>A0A239W2E0</accession>
<evidence type="ECO:0000313" key="3">
    <source>
        <dbReference type="Proteomes" id="UP000215332"/>
    </source>
</evidence>
<sequence>MRGPRFVAVMTSCVLLCFGVAGCSTIQSETDEDAAKCADYAVPDALRKELGSRGLISPTARADAAQTWFSETMPTDISIGGHWVVRWRRGTRFRVDLYRHMRSGSLLPPDAGKSASSVACRVYDVAHGVTVQQVDCPKESLDDLP</sequence>
<dbReference type="AlphaFoldDB" id="A0A239W2E0"/>
<dbReference type="GeneID" id="29844346"/>
<dbReference type="RefSeq" id="WP_015582096.1">
    <property type="nucleotide sequence ID" value="NZ_LT906441.1"/>
</dbReference>
<feature type="signal peptide" evidence="1">
    <location>
        <begin position="1"/>
        <end position="23"/>
    </location>
</feature>
<gene>
    <name evidence="2" type="ORF">SAMEA4412665_00155</name>
</gene>
<reference evidence="2 3" key="1">
    <citation type="submission" date="2017-06" db="EMBL/GenBank/DDBJ databases">
        <authorList>
            <consortium name="Pathogen Informatics"/>
        </authorList>
    </citation>
    <scope>NUCLEOTIDE SEQUENCE [LARGE SCALE GENOMIC DNA]</scope>
    <source>
        <strain evidence="2 3">NCTC11865</strain>
    </source>
</reference>
<protein>
    <recommendedName>
        <fullName evidence="4">Lipoprotein</fullName>
    </recommendedName>
</protein>
<dbReference type="PROSITE" id="PS51257">
    <property type="entry name" value="PROKAR_LIPOPROTEIN"/>
    <property type="match status" value="1"/>
</dbReference>
<dbReference type="Proteomes" id="UP000215332">
    <property type="component" value="Chromosome 1"/>
</dbReference>
<proteinExistence type="predicted"/>
<keyword evidence="1" id="KW-0732">Signal</keyword>